<protein>
    <submittedName>
        <fullName evidence="4">PAS domain S-box protein</fullName>
    </submittedName>
</protein>
<dbReference type="Gene3D" id="3.30.565.10">
    <property type="entry name" value="Histidine kinase-like ATPase, C-terminal domain"/>
    <property type="match status" value="1"/>
</dbReference>
<dbReference type="NCBIfam" id="TIGR00229">
    <property type="entry name" value="sensory_box"/>
    <property type="match status" value="4"/>
</dbReference>
<dbReference type="SMART" id="SM00091">
    <property type="entry name" value="PAS"/>
    <property type="match status" value="4"/>
</dbReference>
<organism evidence="4 5">
    <name type="scientific">Roseofilum capinflatum BLCC-M114</name>
    <dbReference type="NCBI Taxonomy" id="3022440"/>
    <lineage>
        <taxon>Bacteria</taxon>
        <taxon>Bacillati</taxon>
        <taxon>Cyanobacteriota</taxon>
        <taxon>Cyanophyceae</taxon>
        <taxon>Desertifilales</taxon>
        <taxon>Desertifilaceae</taxon>
        <taxon>Roseofilum</taxon>
        <taxon>Roseofilum capinflatum</taxon>
    </lineage>
</organism>
<keyword evidence="1" id="KW-0175">Coiled coil</keyword>
<dbReference type="Proteomes" id="UP001235849">
    <property type="component" value="Unassembled WGS sequence"/>
</dbReference>
<feature type="domain" description="PAC" evidence="3">
    <location>
        <begin position="324"/>
        <end position="380"/>
    </location>
</feature>
<sequence>MKELAIEQLEGLKQRVRELEAENEALRKRQRINSQSLTENPEFEEVVEYRVQERMAVLEKKMRERRLLEEQLGQAEMQMRSIFQAMQDVVLVLDADFQEIEIIPTHPMIFAHPQWDIVSQTLELFWDGEQTEWFRTQIKRSLNLQHPVTFEYSLRQGNRDLWFTSHISPISKTSVVWVAREITDRKEAELRLENIREQLELIVEQRTAALQRLNLELEQRVEERTAQLQQVNEQLRQEIGDRHQTQEELRRSKQLLQLVMDNIPQFIVWKDLNSMYLGCNRNFAQLAGLSTPEEIVGKTDYDLFWTTHEAHWYRQGDRRVMSRNQPEYHRIETKFQADGSRLWIDTNTIPLHDAQHQVVGILRTYENVTERKQIEEQLRLTQFTLDRMGDIVLLISAQAQLFYVNEAACQTLGYERSELLNLKFYQIDTLSSTETWSAHWHELRQLKSLTFESVLWTRKGAPIPVEVRMNYLEFNGKEYNCGIFRDISERKKAEEALRESEERFRAIFEQVAVGMAIVTLNGHFFRVNQKFCDILGYNRPEMLSRTFEDITAPEDLPKSRDTIDNIWIQDHPSETLESRYICNENKIVWGHVTISLVRKTSGENHYYIWVFEEITDRKQAEEKLKASLKEKEILLKEIHHRVKNNLMVVSNLLELQSEYLEDPSLVKILSDSQNRIYSMLLIHEKLYKNTNLDRIKFNEYLESLVEGLLDSYQGHEQQIDLVLDLDPIDLNIETANPCGLIVNELVSNALKHAFPNKPPNYKGLIWIGLEKDKDGAIAIEVKDNGIGLPPNFDIYQVDTMGLELVCTLAEQLKTTPEIISGMGTHIRLKFSELKYPRRW</sequence>
<dbReference type="Pfam" id="PF02518">
    <property type="entry name" value="HATPase_c"/>
    <property type="match status" value="1"/>
</dbReference>
<dbReference type="Gene3D" id="3.30.450.20">
    <property type="entry name" value="PAS domain"/>
    <property type="match status" value="4"/>
</dbReference>
<dbReference type="PANTHER" id="PTHR43065:SF23">
    <property type="entry name" value="SENSOR HISTIDINE KINASE PDTAS"/>
    <property type="match status" value="1"/>
</dbReference>
<name>A0ABT7B775_9CYAN</name>
<gene>
    <name evidence="4" type="ORF">PMG25_13045</name>
</gene>
<dbReference type="SMART" id="SM00086">
    <property type="entry name" value="PAC"/>
    <property type="match status" value="3"/>
</dbReference>
<dbReference type="PROSITE" id="PS50113">
    <property type="entry name" value="PAC"/>
    <property type="match status" value="3"/>
</dbReference>
<proteinExistence type="predicted"/>
<dbReference type="SUPFAM" id="SSF55785">
    <property type="entry name" value="PYP-like sensor domain (PAS domain)"/>
    <property type="match status" value="4"/>
</dbReference>
<dbReference type="InterPro" id="IPR001610">
    <property type="entry name" value="PAC"/>
</dbReference>
<feature type="coiled-coil region" evidence="1">
    <location>
        <begin position="178"/>
        <end position="248"/>
    </location>
</feature>
<feature type="domain" description="PAS" evidence="2">
    <location>
        <begin position="500"/>
        <end position="570"/>
    </location>
</feature>
<dbReference type="InterPro" id="IPR000014">
    <property type="entry name" value="PAS"/>
</dbReference>
<comment type="caution">
    <text evidence="4">The sequence shown here is derived from an EMBL/GenBank/DDBJ whole genome shotgun (WGS) entry which is preliminary data.</text>
</comment>
<evidence type="ECO:0000313" key="5">
    <source>
        <dbReference type="Proteomes" id="UP001235849"/>
    </source>
</evidence>
<accession>A0ABT7B775</accession>
<feature type="domain" description="PAC" evidence="3">
    <location>
        <begin position="449"/>
        <end position="499"/>
    </location>
</feature>
<dbReference type="InterPro" id="IPR035965">
    <property type="entry name" value="PAS-like_dom_sf"/>
</dbReference>
<dbReference type="CDD" id="cd00130">
    <property type="entry name" value="PAS"/>
    <property type="match status" value="3"/>
</dbReference>
<feature type="coiled-coil region" evidence="1">
    <location>
        <begin position="2"/>
        <end position="29"/>
    </location>
</feature>
<dbReference type="Pfam" id="PF13426">
    <property type="entry name" value="PAS_9"/>
    <property type="match status" value="2"/>
</dbReference>
<dbReference type="Pfam" id="PF07568">
    <property type="entry name" value="HisKA_2"/>
    <property type="match status" value="1"/>
</dbReference>
<evidence type="ECO:0000313" key="4">
    <source>
        <dbReference type="EMBL" id="MDJ1175021.1"/>
    </source>
</evidence>
<evidence type="ECO:0000256" key="1">
    <source>
        <dbReference type="SAM" id="Coils"/>
    </source>
</evidence>
<evidence type="ECO:0000259" key="2">
    <source>
        <dbReference type="PROSITE" id="PS50112"/>
    </source>
</evidence>
<keyword evidence="5" id="KW-1185">Reference proteome</keyword>
<dbReference type="InterPro" id="IPR036890">
    <property type="entry name" value="HATPase_C_sf"/>
</dbReference>
<dbReference type="SUPFAM" id="SSF55874">
    <property type="entry name" value="ATPase domain of HSP90 chaperone/DNA topoisomerase II/histidine kinase"/>
    <property type="match status" value="1"/>
</dbReference>
<dbReference type="PANTHER" id="PTHR43065">
    <property type="entry name" value="SENSOR HISTIDINE KINASE"/>
    <property type="match status" value="1"/>
</dbReference>
<evidence type="ECO:0000259" key="3">
    <source>
        <dbReference type="PROSITE" id="PS50113"/>
    </source>
</evidence>
<dbReference type="EMBL" id="JAQOSO010000074">
    <property type="protein sequence ID" value="MDJ1175021.1"/>
    <property type="molecule type" value="Genomic_DNA"/>
</dbReference>
<dbReference type="InterPro" id="IPR000700">
    <property type="entry name" value="PAS-assoc_C"/>
</dbReference>
<feature type="domain" description="PAC" evidence="3">
    <location>
        <begin position="574"/>
        <end position="626"/>
    </location>
</feature>
<dbReference type="RefSeq" id="WP_283767334.1">
    <property type="nucleotide sequence ID" value="NZ_JAQOSO010000074.1"/>
</dbReference>
<reference evidence="4 5" key="1">
    <citation type="submission" date="2023-01" db="EMBL/GenBank/DDBJ databases">
        <title>Novel diversity within Roseofilum (Cyanobacteria; Desertifilaceae) from marine benthic mats with descriptions of four novel species.</title>
        <authorList>
            <person name="Wang Y."/>
            <person name="Berthold D.E."/>
            <person name="Hu J."/>
            <person name="Lefler F.W."/>
            <person name="Laughinghouse H.D. IV."/>
        </authorList>
    </citation>
    <scope>NUCLEOTIDE SEQUENCE [LARGE SCALE GENOMIC DNA]</scope>
    <source>
        <strain evidence="4 5">BLCC-M114</strain>
    </source>
</reference>
<dbReference type="Pfam" id="PF08448">
    <property type="entry name" value="PAS_4"/>
    <property type="match status" value="1"/>
</dbReference>
<feature type="domain" description="PAS" evidence="2">
    <location>
        <begin position="377"/>
        <end position="421"/>
    </location>
</feature>
<dbReference type="PROSITE" id="PS50112">
    <property type="entry name" value="PAS"/>
    <property type="match status" value="2"/>
</dbReference>
<dbReference type="InterPro" id="IPR003594">
    <property type="entry name" value="HATPase_dom"/>
</dbReference>
<dbReference type="InterPro" id="IPR011495">
    <property type="entry name" value="Sig_transdc_His_kin_sub2_dim/P"/>
</dbReference>
<dbReference type="InterPro" id="IPR013656">
    <property type="entry name" value="PAS_4"/>
</dbReference>